<feature type="region of interest" description="Disordered" evidence="1">
    <location>
        <begin position="1"/>
        <end position="32"/>
    </location>
</feature>
<reference evidence="2 3" key="1">
    <citation type="submission" date="2017-12" db="EMBL/GenBank/DDBJ databases">
        <title>Comparative genomics of Botrytis spp.</title>
        <authorList>
            <person name="Valero-Jimenez C.A."/>
            <person name="Tapia P."/>
            <person name="Veloso J."/>
            <person name="Silva-Moreno E."/>
            <person name="Staats M."/>
            <person name="Valdes J.H."/>
            <person name="Van Kan J.A.L."/>
        </authorList>
    </citation>
    <scope>NUCLEOTIDE SEQUENCE [LARGE SCALE GENOMIC DNA]</scope>
    <source>
        <strain evidence="2 3">MUCL3349</strain>
    </source>
</reference>
<accession>A0A4Z1KKX6</accession>
<proteinExistence type="predicted"/>
<dbReference type="Proteomes" id="UP000297280">
    <property type="component" value="Unassembled WGS sequence"/>
</dbReference>
<organism evidence="2 3">
    <name type="scientific">Botrytis porri</name>
    <dbReference type="NCBI Taxonomy" id="87229"/>
    <lineage>
        <taxon>Eukaryota</taxon>
        <taxon>Fungi</taxon>
        <taxon>Dikarya</taxon>
        <taxon>Ascomycota</taxon>
        <taxon>Pezizomycotina</taxon>
        <taxon>Leotiomycetes</taxon>
        <taxon>Helotiales</taxon>
        <taxon>Sclerotiniaceae</taxon>
        <taxon>Botrytis</taxon>
    </lineage>
</organism>
<evidence type="ECO:0000256" key="1">
    <source>
        <dbReference type="SAM" id="MobiDB-lite"/>
    </source>
</evidence>
<protein>
    <submittedName>
        <fullName evidence="2">Uncharacterized protein</fullName>
    </submittedName>
</protein>
<dbReference type="AlphaFoldDB" id="A0A4Z1KKX6"/>
<feature type="compositionally biased region" description="Basic and acidic residues" evidence="1">
    <location>
        <begin position="1"/>
        <end position="12"/>
    </location>
</feature>
<evidence type="ECO:0000313" key="3">
    <source>
        <dbReference type="Proteomes" id="UP000297280"/>
    </source>
</evidence>
<dbReference type="EMBL" id="PQXO01000530">
    <property type="protein sequence ID" value="TGO84234.1"/>
    <property type="molecule type" value="Genomic_DNA"/>
</dbReference>
<gene>
    <name evidence="2" type="ORF">BPOR_0531g00040</name>
</gene>
<feature type="compositionally biased region" description="Basic and acidic residues" evidence="1">
    <location>
        <begin position="22"/>
        <end position="31"/>
    </location>
</feature>
<comment type="caution">
    <text evidence="2">The sequence shown here is derived from an EMBL/GenBank/DDBJ whole genome shotgun (WGS) entry which is preliminary data.</text>
</comment>
<sequence>MIPTPERVHSESLDPPMLAESSIDKPSESSEKAPALEVKVVIKTIAKDTSTIAKEGILKASKRCEIHVNVLFKLFQEEPPPTKVEGVDIKGVEARPIPVRSNDRYDAGE</sequence>
<name>A0A4Z1KKX6_9HELO</name>
<keyword evidence="3" id="KW-1185">Reference proteome</keyword>
<evidence type="ECO:0000313" key="2">
    <source>
        <dbReference type="EMBL" id="TGO84234.1"/>
    </source>
</evidence>